<keyword evidence="2" id="KW-0378">Hydrolase</keyword>
<keyword evidence="14" id="KW-1185">Reference proteome</keyword>
<dbReference type="PANTHER" id="PTHR46118:SF4">
    <property type="entry name" value="PROTEIN ABHD11"/>
    <property type="match status" value="1"/>
</dbReference>
<evidence type="ECO:0000313" key="14">
    <source>
        <dbReference type="Proteomes" id="UP001054837"/>
    </source>
</evidence>
<evidence type="ECO:0000256" key="1">
    <source>
        <dbReference type="ARBA" id="ARBA00008645"/>
    </source>
</evidence>
<evidence type="ECO:0000256" key="8">
    <source>
        <dbReference type="ARBA" id="ARBA00048283"/>
    </source>
</evidence>
<dbReference type="SUPFAM" id="SSF53474">
    <property type="entry name" value="alpha/beta-Hydrolases"/>
    <property type="match status" value="1"/>
</dbReference>
<dbReference type="AlphaFoldDB" id="A0AAV4P6V1"/>
<evidence type="ECO:0000256" key="10">
    <source>
        <dbReference type="ARBA" id="ARBA00048513"/>
    </source>
</evidence>
<evidence type="ECO:0000256" key="2">
    <source>
        <dbReference type="ARBA" id="ARBA00022801"/>
    </source>
</evidence>
<evidence type="ECO:0000256" key="11">
    <source>
        <dbReference type="ARBA" id="ARBA00048919"/>
    </source>
</evidence>
<evidence type="ECO:0000256" key="9">
    <source>
        <dbReference type="ARBA" id="ARBA00048504"/>
    </source>
</evidence>
<comment type="catalytic activity">
    <reaction evidence="6">
        <text>a 1,3-diacyl-sn-glycerol + H2O = a 1-acyl-sn-glycerol + a fatty acid + H(+)</text>
        <dbReference type="Rhea" id="RHEA:38503"/>
        <dbReference type="ChEBI" id="CHEBI:15377"/>
        <dbReference type="ChEBI" id="CHEBI:15378"/>
        <dbReference type="ChEBI" id="CHEBI:28868"/>
        <dbReference type="ChEBI" id="CHEBI:64683"/>
        <dbReference type="ChEBI" id="CHEBI:77272"/>
    </reaction>
</comment>
<dbReference type="InterPro" id="IPR000073">
    <property type="entry name" value="AB_hydrolase_1"/>
</dbReference>
<comment type="catalytic activity">
    <reaction evidence="9">
        <text>1,2-didecanoylglycerol + H2O = decanoylglycerol + decanoate + H(+)</text>
        <dbReference type="Rhea" id="RHEA:48596"/>
        <dbReference type="ChEBI" id="CHEBI:11152"/>
        <dbReference type="ChEBI" id="CHEBI:15377"/>
        <dbReference type="ChEBI" id="CHEBI:15378"/>
        <dbReference type="ChEBI" id="CHEBI:27689"/>
        <dbReference type="ChEBI" id="CHEBI:90605"/>
    </reaction>
</comment>
<comment type="similarity">
    <text evidence="1">Belongs to the AB hydrolase superfamily.</text>
</comment>
<accession>A0AAV4P6V1</accession>
<dbReference type="Proteomes" id="UP001054837">
    <property type="component" value="Unassembled WGS sequence"/>
</dbReference>
<sequence>MYGNFCGRFIEGLAKNLIKVKPQLPQCSKIVTRRKHRSVVYPSSHSNRYKPVNFAYELFLPAKATNDELPPIIFLHGMTTSKEWSFGDLSQTIADRTKRKAYSLDARNHGDSGWCEEFSFDLNVEDLLHFMDEVRIPKAVIVGHSMGAYTGYRAAAKAPERIATLFAEEMFVAKVPQAVTDIFLDLPKLWIEVEDFIPPGLEIEEAEHFITEYVRSRNPSLVPPKNGRDDPLGLCHLLKKDPSGRVAFRANLKVIQKNASNIGSIMSELKGVYEGPTYIIYGSKSPFEIHKHKESIRKHFPKAVFLEFGRAGHFVHKKCPKEYTEKVVKYILENEK</sequence>
<comment type="catalytic activity">
    <reaction evidence="11">
        <text>1-octadecanoyl-2-(5Z,8Z,11Z,14Z-eicosatetraenoyl)-sn-glycerol + H2O = 2-(5Z,8Z,11Z,14Z-eicosatetraenoyl)-glycerol + octadecanoate + H(+)</text>
        <dbReference type="Rhea" id="RHEA:38507"/>
        <dbReference type="ChEBI" id="CHEBI:15377"/>
        <dbReference type="ChEBI" id="CHEBI:15378"/>
        <dbReference type="ChEBI" id="CHEBI:25629"/>
        <dbReference type="ChEBI" id="CHEBI:52392"/>
        <dbReference type="ChEBI" id="CHEBI:75728"/>
    </reaction>
</comment>
<evidence type="ECO:0000259" key="12">
    <source>
        <dbReference type="Pfam" id="PF00561"/>
    </source>
</evidence>
<dbReference type="Pfam" id="PF00561">
    <property type="entry name" value="Abhydrolase_1"/>
    <property type="match status" value="1"/>
</dbReference>
<evidence type="ECO:0000256" key="4">
    <source>
        <dbReference type="ARBA" id="ARBA00042703"/>
    </source>
</evidence>
<proteinExistence type="inferred from homology"/>
<dbReference type="EC" id="3.1.1.116" evidence="3"/>
<name>A0AAV4P6V1_9ARAC</name>
<dbReference type="InterPro" id="IPR029058">
    <property type="entry name" value="AB_hydrolase_fold"/>
</dbReference>
<dbReference type="Gene3D" id="3.40.50.1820">
    <property type="entry name" value="alpha/beta hydrolase"/>
    <property type="match status" value="1"/>
</dbReference>
<feature type="domain" description="AB hydrolase-1" evidence="12">
    <location>
        <begin position="70"/>
        <end position="316"/>
    </location>
</feature>
<evidence type="ECO:0000256" key="3">
    <source>
        <dbReference type="ARBA" id="ARBA00026104"/>
    </source>
</evidence>
<dbReference type="EMBL" id="BPLQ01002275">
    <property type="protein sequence ID" value="GIX90882.1"/>
    <property type="molecule type" value="Genomic_DNA"/>
</dbReference>
<comment type="catalytic activity">
    <reaction evidence="8">
        <text>1-octadecanoyl-2-(4Z,7Z,10Z,13Z,16Z,19Z-docosahexaenoyl)-sn-glycerol + H2O = 2-(4Z,7Z,10Z,13Z,16Z,19Z-docosahexaenoyl)-glycerol + octadecanoate + H(+)</text>
        <dbReference type="Rhea" id="RHEA:77107"/>
        <dbReference type="ChEBI" id="CHEBI:15377"/>
        <dbReference type="ChEBI" id="CHEBI:15378"/>
        <dbReference type="ChEBI" id="CHEBI:25629"/>
        <dbReference type="ChEBI" id="CHEBI:77129"/>
        <dbReference type="ChEBI" id="CHEBI:186738"/>
    </reaction>
</comment>
<dbReference type="GO" id="GO:0052689">
    <property type="term" value="F:carboxylic ester hydrolase activity"/>
    <property type="evidence" value="ECO:0007669"/>
    <property type="project" value="TreeGrafter"/>
</dbReference>
<comment type="catalytic activity">
    <reaction evidence="5">
        <text>a 1,2-diacyl-sn-glycerol + H2O = a 2-acylglycerol + a fatty acid + H(+)</text>
        <dbReference type="Rhea" id="RHEA:33275"/>
        <dbReference type="ChEBI" id="CHEBI:15377"/>
        <dbReference type="ChEBI" id="CHEBI:15378"/>
        <dbReference type="ChEBI" id="CHEBI:17389"/>
        <dbReference type="ChEBI" id="CHEBI:17815"/>
        <dbReference type="ChEBI" id="CHEBI:28868"/>
        <dbReference type="EC" id="3.1.1.116"/>
    </reaction>
</comment>
<organism evidence="13 14">
    <name type="scientific">Caerostris darwini</name>
    <dbReference type="NCBI Taxonomy" id="1538125"/>
    <lineage>
        <taxon>Eukaryota</taxon>
        <taxon>Metazoa</taxon>
        <taxon>Ecdysozoa</taxon>
        <taxon>Arthropoda</taxon>
        <taxon>Chelicerata</taxon>
        <taxon>Arachnida</taxon>
        <taxon>Araneae</taxon>
        <taxon>Araneomorphae</taxon>
        <taxon>Entelegynae</taxon>
        <taxon>Araneoidea</taxon>
        <taxon>Araneidae</taxon>
        <taxon>Caerostris</taxon>
    </lineage>
</organism>
<evidence type="ECO:0000256" key="5">
    <source>
        <dbReference type="ARBA" id="ARBA00043667"/>
    </source>
</evidence>
<dbReference type="PANTHER" id="PTHR46118">
    <property type="entry name" value="PROTEIN ABHD11"/>
    <property type="match status" value="1"/>
</dbReference>
<protein>
    <recommendedName>
        <fullName evidence="7">sn-1-specific diacylglycerol lipase ABHD11</fullName>
        <ecNumber evidence="3">3.1.1.116</ecNumber>
    </recommendedName>
    <alternativeName>
        <fullName evidence="4">Alpha/beta hydrolase domain-containing protein 11</fullName>
    </alternativeName>
</protein>
<gene>
    <name evidence="13" type="primary">EAT1</name>
    <name evidence="13" type="ORF">CDAR_455041</name>
</gene>
<evidence type="ECO:0000313" key="13">
    <source>
        <dbReference type="EMBL" id="GIX90882.1"/>
    </source>
</evidence>
<evidence type="ECO:0000256" key="6">
    <source>
        <dbReference type="ARBA" id="ARBA00043742"/>
    </source>
</evidence>
<reference evidence="13 14" key="1">
    <citation type="submission" date="2021-06" db="EMBL/GenBank/DDBJ databases">
        <title>Caerostris darwini draft genome.</title>
        <authorList>
            <person name="Kono N."/>
            <person name="Arakawa K."/>
        </authorList>
    </citation>
    <scope>NUCLEOTIDE SEQUENCE [LARGE SCALE GENOMIC DNA]</scope>
</reference>
<evidence type="ECO:0000256" key="7">
    <source>
        <dbReference type="ARBA" id="ARBA00044064"/>
    </source>
</evidence>
<comment type="caution">
    <text evidence="13">The sequence shown here is derived from an EMBL/GenBank/DDBJ whole genome shotgun (WGS) entry which is preliminary data.</text>
</comment>
<comment type="catalytic activity">
    <reaction evidence="10">
        <text>1-octadecanoyl-2-(9Z-octadecenoyl)-sn-glycerol + H2O = 2-(9Z-octadecenoyl)-glycerol + octadecanoate + H(+)</text>
        <dbReference type="Rhea" id="RHEA:77103"/>
        <dbReference type="ChEBI" id="CHEBI:15377"/>
        <dbReference type="ChEBI" id="CHEBI:15378"/>
        <dbReference type="ChEBI" id="CHEBI:25629"/>
        <dbReference type="ChEBI" id="CHEBI:73990"/>
        <dbReference type="ChEBI" id="CHEBI:75468"/>
    </reaction>
</comment>